<feature type="transmembrane region" description="Helical" evidence="7">
    <location>
        <begin position="555"/>
        <end position="576"/>
    </location>
</feature>
<dbReference type="AlphaFoldDB" id="A0A8J5LVN1"/>
<evidence type="ECO:0000256" key="4">
    <source>
        <dbReference type="ARBA" id="ARBA00022989"/>
    </source>
</evidence>
<dbReference type="InterPro" id="IPR001480">
    <property type="entry name" value="Bulb-type_lectin_dom"/>
</dbReference>
<accession>A0A8J5LVN1</accession>
<dbReference type="InterPro" id="IPR000858">
    <property type="entry name" value="S_locus_glycoprot_dom"/>
</dbReference>
<dbReference type="Pfam" id="PF00954">
    <property type="entry name" value="S_locus_glycop"/>
    <property type="match status" value="1"/>
</dbReference>
<dbReference type="Pfam" id="PF01453">
    <property type="entry name" value="B_lectin"/>
    <property type="match status" value="1"/>
</dbReference>
<dbReference type="PANTHER" id="PTHR47974:SF9">
    <property type="entry name" value="RECEPTOR-LIKE SERINE_THREONINE-PROTEIN KINASE"/>
    <property type="match status" value="1"/>
</dbReference>
<evidence type="ECO:0000256" key="3">
    <source>
        <dbReference type="ARBA" id="ARBA00022729"/>
    </source>
</evidence>
<keyword evidence="4 7" id="KW-1133">Transmembrane helix</keyword>
<keyword evidence="6" id="KW-1015">Disulfide bond</keyword>
<evidence type="ECO:0000256" key="2">
    <source>
        <dbReference type="ARBA" id="ARBA00022692"/>
    </source>
</evidence>
<dbReference type="GO" id="GO:0048544">
    <property type="term" value="P:recognition of pollen"/>
    <property type="evidence" value="ECO:0007669"/>
    <property type="project" value="InterPro"/>
</dbReference>
<evidence type="ECO:0000256" key="5">
    <source>
        <dbReference type="ARBA" id="ARBA00023136"/>
    </source>
</evidence>
<evidence type="ECO:0000259" key="8">
    <source>
        <dbReference type="PROSITE" id="PS50948"/>
    </source>
</evidence>
<evidence type="ECO:0000256" key="1">
    <source>
        <dbReference type="ARBA" id="ARBA00004167"/>
    </source>
</evidence>
<evidence type="ECO:0000256" key="6">
    <source>
        <dbReference type="ARBA" id="ARBA00023157"/>
    </source>
</evidence>
<keyword evidence="3" id="KW-0732">Signal</keyword>
<dbReference type="InterPro" id="IPR036426">
    <property type="entry name" value="Bulb-type_lectin_dom_sf"/>
</dbReference>
<keyword evidence="5 7" id="KW-0472">Membrane</keyword>
<reference evidence="9 10" key="1">
    <citation type="submission" date="2020-08" db="EMBL/GenBank/DDBJ databases">
        <title>Plant Genome Project.</title>
        <authorList>
            <person name="Zhang R.-G."/>
        </authorList>
    </citation>
    <scope>NUCLEOTIDE SEQUENCE [LARGE SCALE GENOMIC DNA]</scope>
    <source>
        <tissue evidence="9">Rhizome</tissue>
    </source>
</reference>
<dbReference type="InterPro" id="IPR003609">
    <property type="entry name" value="Pan_app"/>
</dbReference>
<dbReference type="SUPFAM" id="SSF51110">
    <property type="entry name" value="alpha-D-mannose-specific plant lectins"/>
    <property type="match status" value="1"/>
</dbReference>
<comment type="subcellular location">
    <subcellularLocation>
        <location evidence="1">Membrane</location>
        <topology evidence="1">Single-pass membrane protein</topology>
    </subcellularLocation>
</comment>
<organism evidence="9 10">
    <name type="scientific">Zingiber officinale</name>
    <name type="common">Ginger</name>
    <name type="synonym">Amomum zingiber</name>
    <dbReference type="NCBI Taxonomy" id="94328"/>
    <lineage>
        <taxon>Eukaryota</taxon>
        <taxon>Viridiplantae</taxon>
        <taxon>Streptophyta</taxon>
        <taxon>Embryophyta</taxon>
        <taxon>Tracheophyta</taxon>
        <taxon>Spermatophyta</taxon>
        <taxon>Magnoliopsida</taxon>
        <taxon>Liliopsida</taxon>
        <taxon>Zingiberales</taxon>
        <taxon>Zingiberaceae</taxon>
        <taxon>Zingiber</taxon>
    </lineage>
</organism>
<comment type="caution">
    <text evidence="9">The sequence shown here is derived from an EMBL/GenBank/DDBJ whole genome shotgun (WGS) entry which is preliminary data.</text>
</comment>
<dbReference type="Gene3D" id="2.90.10.30">
    <property type="match status" value="1"/>
</dbReference>
<evidence type="ECO:0000256" key="7">
    <source>
        <dbReference type="SAM" id="Phobius"/>
    </source>
</evidence>
<protein>
    <recommendedName>
        <fullName evidence="8">Apple domain-containing protein</fullName>
    </recommendedName>
</protein>
<feature type="domain" description="Apple" evidence="8">
    <location>
        <begin position="464"/>
        <end position="544"/>
    </location>
</feature>
<dbReference type="GO" id="GO:0016020">
    <property type="term" value="C:membrane"/>
    <property type="evidence" value="ECO:0007669"/>
    <property type="project" value="UniProtKB-SubCell"/>
</dbReference>
<dbReference type="Proteomes" id="UP000734854">
    <property type="component" value="Unassembled WGS sequence"/>
</dbReference>
<dbReference type="GO" id="GO:0051707">
    <property type="term" value="P:response to other organism"/>
    <property type="evidence" value="ECO:0007669"/>
    <property type="project" value="UniProtKB-ARBA"/>
</dbReference>
<evidence type="ECO:0000313" key="9">
    <source>
        <dbReference type="EMBL" id="KAG6526799.1"/>
    </source>
</evidence>
<proteinExistence type="predicted"/>
<keyword evidence="10" id="KW-1185">Reference proteome</keyword>
<dbReference type="PROSITE" id="PS50948">
    <property type="entry name" value="PAN"/>
    <property type="match status" value="1"/>
</dbReference>
<dbReference type="EMBL" id="JACMSC010000004">
    <property type="protein sequence ID" value="KAG6526799.1"/>
    <property type="molecule type" value="Genomic_DNA"/>
</dbReference>
<keyword evidence="2 7" id="KW-0812">Transmembrane</keyword>
<dbReference type="PANTHER" id="PTHR47974">
    <property type="entry name" value="OS07G0415500 PROTEIN"/>
    <property type="match status" value="1"/>
</dbReference>
<sequence>MAEGEAELGEGRGVDEALENAIKVAGVAEVFEAERGGAPLSEARVPCHLQSHQRPPRRPAKADPVAIPSLVDALQSSSALSSFDRINSDASVATSAATVLGTADSSCCPTTTLCFGQLDDEKERGERERGVTFFASAMAAGMRLPVPSSILLLLYFTIASGFASAASNQIHRGFSAAHDPSSYSQFQPLLADPTGVFALGFLRTELSNLDLAVLHVSSSSALWRASVSRRVRWDASVSLYFNGCLVLSDDEKGVLWSTAPVDSGDWVVLLNSSNIQVQKQVAESVVVLWQSFDFPSDTLVQGQNFSSVSDLSSRDRRFSMKLGESYFALYMDLPGGAPPIMYWKHSVLEAKAQIVPGGGAIYAQVGEGFLGMYQTETAPVDVLPFNTFNRRITGLRRLTLESDGNLRAYYWNGSIWNEDLRAIADLCEIPTSCGAYGLCNSADGGCGCLREEGECPPAVVGDFCAAGSNVFGVLRRQGVDLANDELTRHRKVASLEQCEDSCERNCSCWGAIYHNLSGYCYRLDYPITLVAANERKVGYFKVRVSGSGRRTVKKAMLAVGSVLFAGAVAVAGYGVWKRRRGRRPVAYTDLNSASSQLIELSSTSNNGEQESQFG</sequence>
<gene>
    <name evidence="9" type="ORF">ZIOFF_016800</name>
</gene>
<evidence type="ECO:0000313" key="10">
    <source>
        <dbReference type="Proteomes" id="UP000734854"/>
    </source>
</evidence>
<name>A0A8J5LVN1_ZINOF</name>